<dbReference type="PROSITE" id="PS50048">
    <property type="entry name" value="ZN2_CY6_FUNGAL_2"/>
    <property type="match status" value="1"/>
</dbReference>
<keyword evidence="11" id="KW-1185">Reference proteome</keyword>
<dbReference type="EMBL" id="JBFTWV010000158">
    <property type="protein sequence ID" value="KAL2785024.1"/>
    <property type="molecule type" value="Genomic_DNA"/>
</dbReference>
<reference evidence="10 11" key="1">
    <citation type="submission" date="2024-07" db="EMBL/GenBank/DDBJ databases">
        <title>Section-level genome sequencing and comparative genomics of Aspergillus sections Usti and Cavernicolus.</title>
        <authorList>
            <consortium name="Lawrence Berkeley National Laboratory"/>
            <person name="Nybo J.L."/>
            <person name="Vesth T.C."/>
            <person name="Theobald S."/>
            <person name="Frisvad J.C."/>
            <person name="Larsen T.O."/>
            <person name="Kjaerboelling I."/>
            <person name="Rothschild-Mancinelli K."/>
            <person name="Lyhne E.K."/>
            <person name="Kogle M.E."/>
            <person name="Barry K."/>
            <person name="Clum A."/>
            <person name="Na H."/>
            <person name="Ledsgaard L."/>
            <person name="Lin J."/>
            <person name="Lipzen A."/>
            <person name="Kuo A."/>
            <person name="Riley R."/>
            <person name="Mondo S."/>
            <person name="Labutti K."/>
            <person name="Haridas S."/>
            <person name="Pangalinan J."/>
            <person name="Salamov A.A."/>
            <person name="Simmons B.A."/>
            <person name="Magnuson J.K."/>
            <person name="Chen J."/>
            <person name="Drula E."/>
            <person name="Henrissat B."/>
            <person name="Wiebenga A."/>
            <person name="Lubbers R.J."/>
            <person name="Gomes A.C."/>
            <person name="Makela M.R."/>
            <person name="Stajich J."/>
            <person name="Grigoriev I.V."/>
            <person name="Mortensen U.H."/>
            <person name="De Vries R.P."/>
            <person name="Baker S.E."/>
            <person name="Andersen M.R."/>
        </authorList>
    </citation>
    <scope>NUCLEOTIDE SEQUENCE [LARGE SCALE GENOMIC DNA]</scope>
    <source>
        <strain evidence="10 11">CBS 209.92</strain>
    </source>
</reference>
<keyword evidence="2" id="KW-0862">Zinc</keyword>
<accession>A0ABR4FP90</accession>
<dbReference type="SUPFAM" id="SSF57667">
    <property type="entry name" value="beta-beta-alpha zinc fingers"/>
    <property type="match status" value="1"/>
</dbReference>
<evidence type="ECO:0000256" key="7">
    <source>
        <dbReference type="PROSITE-ProRule" id="PRU00042"/>
    </source>
</evidence>
<dbReference type="InterPro" id="IPR036864">
    <property type="entry name" value="Zn2-C6_fun-type_DNA-bd_sf"/>
</dbReference>
<keyword evidence="4" id="KW-0238">DNA-binding</keyword>
<dbReference type="InterPro" id="IPR013087">
    <property type="entry name" value="Znf_C2H2_type"/>
</dbReference>
<evidence type="ECO:0000256" key="4">
    <source>
        <dbReference type="ARBA" id="ARBA00023125"/>
    </source>
</evidence>
<proteinExistence type="predicted"/>
<evidence type="ECO:0000256" key="2">
    <source>
        <dbReference type="ARBA" id="ARBA00022833"/>
    </source>
</evidence>
<organism evidence="10 11">
    <name type="scientific">Aspergillus keveii</name>
    <dbReference type="NCBI Taxonomy" id="714993"/>
    <lineage>
        <taxon>Eukaryota</taxon>
        <taxon>Fungi</taxon>
        <taxon>Dikarya</taxon>
        <taxon>Ascomycota</taxon>
        <taxon>Pezizomycotina</taxon>
        <taxon>Eurotiomycetes</taxon>
        <taxon>Eurotiomycetidae</taxon>
        <taxon>Eurotiales</taxon>
        <taxon>Aspergillaceae</taxon>
        <taxon>Aspergillus</taxon>
        <taxon>Aspergillus subgen. Nidulantes</taxon>
    </lineage>
</organism>
<comment type="caution">
    <text evidence="10">The sequence shown here is derived from an EMBL/GenBank/DDBJ whole genome shotgun (WGS) entry which is preliminary data.</text>
</comment>
<evidence type="ECO:0000256" key="3">
    <source>
        <dbReference type="ARBA" id="ARBA00023015"/>
    </source>
</evidence>
<dbReference type="Gene3D" id="4.10.240.10">
    <property type="entry name" value="Zn(2)-C6 fungal-type DNA-binding domain"/>
    <property type="match status" value="1"/>
</dbReference>
<dbReference type="PROSITE" id="PS50157">
    <property type="entry name" value="ZINC_FINGER_C2H2_2"/>
    <property type="match status" value="2"/>
</dbReference>
<feature type="domain" description="C2H2-type" evidence="9">
    <location>
        <begin position="12"/>
        <end position="39"/>
    </location>
</feature>
<keyword evidence="6" id="KW-0539">Nucleus</keyword>
<dbReference type="PANTHER" id="PTHR47660">
    <property type="entry name" value="TRANSCRIPTION FACTOR WITH C2H2 AND ZN(2)-CYS(6) DNA BINDING DOMAIN (EUROFUNG)-RELATED-RELATED"/>
    <property type="match status" value="1"/>
</dbReference>
<dbReference type="SMART" id="SM00066">
    <property type="entry name" value="GAL4"/>
    <property type="match status" value="1"/>
</dbReference>
<keyword evidence="7" id="KW-0863">Zinc-finger</keyword>
<dbReference type="PROSITE" id="PS00463">
    <property type="entry name" value="ZN2_CY6_FUNGAL_1"/>
    <property type="match status" value="1"/>
</dbReference>
<evidence type="ECO:0000256" key="6">
    <source>
        <dbReference type="ARBA" id="ARBA00023242"/>
    </source>
</evidence>
<dbReference type="Pfam" id="PF00172">
    <property type="entry name" value="Zn_clus"/>
    <property type="match status" value="1"/>
</dbReference>
<sequence length="288" mass="32445">MHNMGDPKPKPFECLKCNTSFRRADHLRRHTRLHARGNQYECYCGRHFSRNDVLRQHLRQCRHSPRDGASRLLSGQKQTRSKSACDLCARSKLKCDSQTPCNNCSRRSVPCKYTREGYSDPYRAFHVASGPESGGSGIDTSAGLTVTQAPPTIDVQDTIRRESELPDAPELQELWGYVELSDVSEYSREPAHPRQWELPGLTQSPEGVGGTHLDLGLLPPPVQSPPTGVDFQHQQSLLAPIDYLIGTTFEPHCDPEILSCATRTDFFVDIPVGKMCRYSSNTRFIRYQ</sequence>
<dbReference type="CDD" id="cd00067">
    <property type="entry name" value="GAL4"/>
    <property type="match status" value="1"/>
</dbReference>
<dbReference type="SMART" id="SM00355">
    <property type="entry name" value="ZnF_C2H2"/>
    <property type="match status" value="2"/>
</dbReference>
<keyword evidence="3" id="KW-0805">Transcription regulation</keyword>
<dbReference type="Proteomes" id="UP001610563">
    <property type="component" value="Unassembled WGS sequence"/>
</dbReference>
<gene>
    <name evidence="10" type="ORF">BJX66DRAFT_70268</name>
</gene>
<evidence type="ECO:0000256" key="1">
    <source>
        <dbReference type="ARBA" id="ARBA00022723"/>
    </source>
</evidence>
<dbReference type="SUPFAM" id="SSF57701">
    <property type="entry name" value="Zn2/Cys6 DNA-binding domain"/>
    <property type="match status" value="1"/>
</dbReference>
<evidence type="ECO:0000259" key="8">
    <source>
        <dbReference type="PROSITE" id="PS50048"/>
    </source>
</evidence>
<dbReference type="PANTHER" id="PTHR47660:SF3">
    <property type="entry name" value="FINGER DOMAIN PROTEIN, PUTATIVE (AFU_ORTHOLOGUE AFUA_4G03310)-RELATED"/>
    <property type="match status" value="1"/>
</dbReference>
<dbReference type="InterPro" id="IPR036236">
    <property type="entry name" value="Znf_C2H2_sf"/>
</dbReference>
<dbReference type="Gene3D" id="3.30.160.60">
    <property type="entry name" value="Classic Zinc Finger"/>
    <property type="match status" value="1"/>
</dbReference>
<evidence type="ECO:0000313" key="11">
    <source>
        <dbReference type="Proteomes" id="UP001610563"/>
    </source>
</evidence>
<protein>
    <submittedName>
        <fullName evidence="10">Uncharacterized protein</fullName>
    </submittedName>
</protein>
<keyword evidence="1" id="KW-0479">Metal-binding</keyword>
<feature type="domain" description="C2H2-type" evidence="9">
    <location>
        <begin position="40"/>
        <end position="68"/>
    </location>
</feature>
<evidence type="ECO:0000259" key="9">
    <source>
        <dbReference type="PROSITE" id="PS50157"/>
    </source>
</evidence>
<feature type="domain" description="Zn(2)-C6 fungal-type" evidence="8">
    <location>
        <begin position="84"/>
        <end position="113"/>
    </location>
</feature>
<keyword evidence="5" id="KW-0804">Transcription</keyword>
<evidence type="ECO:0000256" key="5">
    <source>
        <dbReference type="ARBA" id="ARBA00023163"/>
    </source>
</evidence>
<name>A0ABR4FP90_9EURO</name>
<dbReference type="PROSITE" id="PS00028">
    <property type="entry name" value="ZINC_FINGER_C2H2_1"/>
    <property type="match status" value="1"/>
</dbReference>
<evidence type="ECO:0000313" key="10">
    <source>
        <dbReference type="EMBL" id="KAL2785024.1"/>
    </source>
</evidence>
<dbReference type="InterPro" id="IPR001138">
    <property type="entry name" value="Zn2Cys6_DnaBD"/>
</dbReference>